<proteinExistence type="predicted"/>
<dbReference type="Pfam" id="PF01297">
    <property type="entry name" value="ZnuA"/>
    <property type="match status" value="1"/>
</dbReference>
<dbReference type="InterPro" id="IPR050492">
    <property type="entry name" value="Bact_metal-bind_prot9"/>
</dbReference>
<organism evidence="2 3">
    <name type="scientific">Dentiradicibacter hellwigii</name>
    <dbReference type="NCBI Taxonomy" id="3149053"/>
    <lineage>
        <taxon>Bacteria</taxon>
        <taxon>Pseudomonadati</taxon>
        <taxon>Pseudomonadota</taxon>
        <taxon>Betaproteobacteria</taxon>
        <taxon>Rhodocyclales</taxon>
        <taxon>Rhodocyclaceae</taxon>
        <taxon>Dentiradicibacter</taxon>
    </lineage>
</organism>
<gene>
    <name evidence="2" type="ORF">ABCS64_08470</name>
</gene>
<evidence type="ECO:0000313" key="2">
    <source>
        <dbReference type="EMBL" id="MFA9950350.1"/>
    </source>
</evidence>
<reference evidence="3" key="1">
    <citation type="submission" date="2024-06" db="EMBL/GenBank/DDBJ databases">
        <title>Radixoralia hellwigii gen. nov., sp nov., isolated from a root canal in the human oral cavity.</title>
        <authorList>
            <person name="Bartsch S."/>
            <person name="Wittmer A."/>
            <person name="Schulz A.-K."/>
            <person name="Neumann-Schaal M."/>
            <person name="Wolf J."/>
            <person name="Gronow S."/>
            <person name="Tennert C."/>
            <person name="Haecker G."/>
            <person name="Cieplik F."/>
            <person name="Al-Ahmad A."/>
        </authorList>
    </citation>
    <scope>NUCLEOTIDE SEQUENCE [LARGE SCALE GENOMIC DNA]</scope>
    <source>
        <strain evidence="3">Wk13</strain>
    </source>
</reference>
<evidence type="ECO:0000256" key="1">
    <source>
        <dbReference type="SAM" id="SignalP"/>
    </source>
</evidence>
<dbReference type="PANTHER" id="PTHR42953">
    <property type="entry name" value="HIGH-AFFINITY ZINC UPTAKE SYSTEM PROTEIN ZNUA-RELATED"/>
    <property type="match status" value="1"/>
</dbReference>
<dbReference type="PANTHER" id="PTHR42953:SF4">
    <property type="entry name" value="METAL ABC TRANSPORTER SUBSTRATE-BINDING PROTEIN"/>
    <property type="match status" value="1"/>
</dbReference>
<dbReference type="InterPro" id="IPR006127">
    <property type="entry name" value="ZnuA-like"/>
</dbReference>
<dbReference type="RefSeq" id="WP_418891410.1">
    <property type="nucleotide sequence ID" value="NZ_JBEUWX010000002.1"/>
</dbReference>
<comment type="caution">
    <text evidence="2">The sequence shown here is derived from an EMBL/GenBank/DDBJ whole genome shotgun (WGS) entry which is preliminary data.</text>
</comment>
<keyword evidence="3" id="KW-1185">Reference proteome</keyword>
<dbReference type="SUPFAM" id="SSF53807">
    <property type="entry name" value="Helical backbone' metal receptor"/>
    <property type="match status" value="1"/>
</dbReference>
<accession>A0ABV4UFC0</accession>
<evidence type="ECO:0000313" key="3">
    <source>
        <dbReference type="Proteomes" id="UP001574673"/>
    </source>
</evidence>
<sequence>MFCKRLFSVLNTTFCLAFWLLLSAATYASPDSTQTAKPADRATRAQAPVTRAEALRVLAAHPVVYGLARQLLHGADGLVLTRVAPARLPANRIPAYLLGRGQDALMDAAVQSQAVLTLRSIWPDDQLYPLARRANIRIVEIDVANPVEGDLPGITLLGGKAGAASDSGLLNNPPWQDSANLARMAALMVNALSRLAPEAAPHLQANLTQINQRLQQAVSQTSRTLAEAEQLSVLLLSPRMHVLANALQLEPVSWQIPENDAELPAALAQALAQGKPRVALTHTAPDEAAAKLIEESGAKLVILSENADDPVTALIDAMQAIREAMHTSRQPNS</sequence>
<keyword evidence="1" id="KW-0732">Signal</keyword>
<dbReference type="Proteomes" id="UP001574673">
    <property type="component" value="Unassembled WGS sequence"/>
</dbReference>
<protein>
    <submittedName>
        <fullName evidence="2">Zinc ABC transporter substrate-binding protein</fullName>
    </submittedName>
</protein>
<feature type="signal peptide" evidence="1">
    <location>
        <begin position="1"/>
        <end position="28"/>
    </location>
</feature>
<dbReference type="EMBL" id="JBEUWX010000002">
    <property type="protein sequence ID" value="MFA9950350.1"/>
    <property type="molecule type" value="Genomic_DNA"/>
</dbReference>
<feature type="chain" id="PRO_5047223349" evidence="1">
    <location>
        <begin position="29"/>
        <end position="333"/>
    </location>
</feature>
<name>A0ABV4UFC0_9RHOO</name>